<dbReference type="EMBL" id="JAVDXQ010000002">
    <property type="protein sequence ID" value="MDR7296255.1"/>
    <property type="molecule type" value="Genomic_DNA"/>
</dbReference>
<accession>A0ABU1Z6K0</accession>
<keyword evidence="1" id="KW-0732">Signal</keyword>
<reference evidence="2 3" key="1">
    <citation type="submission" date="2023-07" db="EMBL/GenBank/DDBJ databases">
        <title>Sorghum-associated microbial communities from plants grown in Nebraska, USA.</title>
        <authorList>
            <person name="Schachtman D."/>
        </authorList>
    </citation>
    <scope>NUCLEOTIDE SEQUENCE [LARGE SCALE GENOMIC DNA]</scope>
    <source>
        <strain evidence="2 3">BE310</strain>
    </source>
</reference>
<gene>
    <name evidence="2" type="ORF">J2X16_001594</name>
</gene>
<feature type="chain" id="PRO_5047454552" description="Transmembrane anchor protein" evidence="1">
    <location>
        <begin position="22"/>
        <end position="167"/>
    </location>
</feature>
<keyword evidence="3" id="KW-1185">Reference proteome</keyword>
<sequence length="167" mass="17620">MKTQRMIAVSLLLAAGTPLRAADPRDNAALAAKAEAVFGKQPGQSFDAQAVKPSGLAPRTETVTVTLAPGKGAEVQAELDAGQGMVFQWSASADVAVDLHGERPGSKDEYTSYDIDAGQRQGAGTFIAPFAGTHGWFWKNRSQQPVTVTVTITGFQKRLVRHGGQPS</sequence>
<evidence type="ECO:0000313" key="3">
    <source>
        <dbReference type="Proteomes" id="UP001180536"/>
    </source>
</evidence>
<name>A0ABU1Z6K0_9BURK</name>
<evidence type="ECO:0008006" key="4">
    <source>
        <dbReference type="Google" id="ProtNLM"/>
    </source>
</evidence>
<protein>
    <recommendedName>
        <fullName evidence="4">Transmembrane anchor protein</fullName>
    </recommendedName>
</protein>
<comment type="caution">
    <text evidence="2">The sequence shown here is derived from an EMBL/GenBank/DDBJ whole genome shotgun (WGS) entry which is preliminary data.</text>
</comment>
<evidence type="ECO:0000313" key="2">
    <source>
        <dbReference type="EMBL" id="MDR7296255.1"/>
    </source>
</evidence>
<dbReference type="Proteomes" id="UP001180536">
    <property type="component" value="Unassembled WGS sequence"/>
</dbReference>
<feature type="signal peptide" evidence="1">
    <location>
        <begin position="1"/>
        <end position="21"/>
    </location>
</feature>
<organism evidence="2 3">
    <name type="scientific">Pelomonas aquatica</name>
    <dbReference type="NCBI Taxonomy" id="431058"/>
    <lineage>
        <taxon>Bacteria</taxon>
        <taxon>Pseudomonadati</taxon>
        <taxon>Pseudomonadota</taxon>
        <taxon>Betaproteobacteria</taxon>
        <taxon>Burkholderiales</taxon>
        <taxon>Sphaerotilaceae</taxon>
        <taxon>Roseateles</taxon>
    </lineage>
</organism>
<proteinExistence type="predicted"/>
<evidence type="ECO:0000256" key="1">
    <source>
        <dbReference type="SAM" id="SignalP"/>
    </source>
</evidence>
<dbReference type="RefSeq" id="WP_200956080.1">
    <property type="nucleotide sequence ID" value="NZ_JAVDXQ010000002.1"/>
</dbReference>